<dbReference type="InterPro" id="IPR002575">
    <property type="entry name" value="Aminoglycoside_PTrfase"/>
</dbReference>
<organism evidence="2 3">
    <name type="scientific">Ornithinibacter aureus</name>
    <dbReference type="NCBI Taxonomy" id="622664"/>
    <lineage>
        <taxon>Bacteria</taxon>
        <taxon>Bacillati</taxon>
        <taxon>Actinomycetota</taxon>
        <taxon>Actinomycetes</taxon>
        <taxon>Micrococcales</taxon>
        <taxon>Intrasporangiaceae</taxon>
        <taxon>Ornithinibacter</taxon>
    </lineage>
</organism>
<evidence type="ECO:0000313" key="3">
    <source>
        <dbReference type="Proteomes" id="UP001500390"/>
    </source>
</evidence>
<dbReference type="EMBL" id="BAABFX010000013">
    <property type="protein sequence ID" value="GAA4390351.1"/>
    <property type="molecule type" value="Genomic_DNA"/>
</dbReference>
<comment type="caution">
    <text evidence="2">The sequence shown here is derived from an EMBL/GenBank/DDBJ whole genome shotgun (WGS) entry which is preliminary data.</text>
</comment>
<dbReference type="Gene3D" id="3.90.1200.10">
    <property type="match status" value="1"/>
</dbReference>
<gene>
    <name evidence="2" type="ORF">GCM10023153_07310</name>
</gene>
<accession>A0ABP8JGD0</accession>
<keyword evidence="3" id="KW-1185">Reference proteome</keyword>
<protein>
    <recommendedName>
        <fullName evidence="1">Aminoglycoside phosphotransferase domain-containing protein</fullName>
    </recommendedName>
</protein>
<feature type="domain" description="Aminoglycoside phosphotransferase" evidence="1">
    <location>
        <begin position="5"/>
        <end position="150"/>
    </location>
</feature>
<evidence type="ECO:0000259" key="1">
    <source>
        <dbReference type="Pfam" id="PF01636"/>
    </source>
</evidence>
<dbReference type="InterPro" id="IPR011009">
    <property type="entry name" value="Kinase-like_dom_sf"/>
</dbReference>
<dbReference type="Pfam" id="PF01636">
    <property type="entry name" value="APH"/>
    <property type="match status" value="1"/>
</dbReference>
<name>A0ABP8JGD0_9MICO</name>
<evidence type="ECO:0000313" key="2">
    <source>
        <dbReference type="EMBL" id="GAA4390351.1"/>
    </source>
</evidence>
<proteinExistence type="predicted"/>
<reference evidence="3" key="1">
    <citation type="journal article" date="2019" name="Int. J. Syst. Evol. Microbiol.">
        <title>The Global Catalogue of Microorganisms (GCM) 10K type strain sequencing project: providing services to taxonomists for standard genome sequencing and annotation.</title>
        <authorList>
            <consortium name="The Broad Institute Genomics Platform"/>
            <consortium name="The Broad Institute Genome Sequencing Center for Infectious Disease"/>
            <person name="Wu L."/>
            <person name="Ma J."/>
        </authorList>
    </citation>
    <scope>NUCLEOTIDE SEQUENCE [LARGE SCALE GENOMIC DNA]</scope>
    <source>
        <strain evidence="3">JCM 17738</strain>
    </source>
</reference>
<dbReference type="Proteomes" id="UP001500390">
    <property type="component" value="Unassembled WGS sequence"/>
</dbReference>
<sequence>MSTADGPWRVLVLDAIDGRQPGAPWSSADADAAASACLEVAAVPSGVAAAVATGTLASDLGGDVEALEALEATAGGTRAWPSDLPPLDGKCLADLAALGLRAERALEGESLVHADTRPDNLLIEPAGTVRIVDWNHATLGAPWVDLVALWPLMRHHGVGVHRFAGAPALDGVPEEDIDAFLAILVGYLLCDLDAPPPPGCTPALRRHQLLIAGASTALLAQRRGWVQRAPG</sequence>
<dbReference type="SUPFAM" id="SSF56112">
    <property type="entry name" value="Protein kinase-like (PK-like)"/>
    <property type="match status" value="1"/>
</dbReference>